<gene>
    <name evidence="10" type="ORF">PM001_LOCUS13100</name>
</gene>
<dbReference type="PANTHER" id="PTHR21327:SF18">
    <property type="entry name" value="3,4-DIHYDROXY-2-BUTANONE 4-PHOSPHATE SYNTHASE"/>
    <property type="match status" value="1"/>
</dbReference>
<dbReference type="EC" id="4.1.99.12" evidence="4"/>
<dbReference type="InterPro" id="IPR036144">
    <property type="entry name" value="RibA-like_sf"/>
</dbReference>
<dbReference type="Gene3D" id="3.90.870.10">
    <property type="entry name" value="DHBP synthase"/>
    <property type="match status" value="1"/>
</dbReference>
<dbReference type="FunFam" id="3.90.870.10:FF:000001">
    <property type="entry name" value="Riboflavin biosynthesis protein RibBA"/>
    <property type="match status" value="1"/>
</dbReference>
<evidence type="ECO:0000256" key="3">
    <source>
        <dbReference type="ARBA" id="ARBA00004904"/>
    </source>
</evidence>
<keyword evidence="6" id="KW-0479">Metal-binding</keyword>
<reference evidence="10" key="1">
    <citation type="submission" date="2024-01" db="EMBL/GenBank/DDBJ databases">
        <authorList>
            <person name="Webb A."/>
        </authorList>
    </citation>
    <scope>NUCLEOTIDE SEQUENCE</scope>
    <source>
        <strain evidence="10">Pm1</strain>
    </source>
</reference>
<dbReference type="GO" id="GO:0008686">
    <property type="term" value="F:3,4-dihydroxy-2-butanone-4-phosphate synthase activity"/>
    <property type="evidence" value="ECO:0007669"/>
    <property type="project" value="UniProtKB-EC"/>
</dbReference>
<comment type="cofactor">
    <cofactor evidence="2">
        <name>Mg(2+)</name>
        <dbReference type="ChEBI" id="CHEBI:18420"/>
    </cofactor>
</comment>
<dbReference type="SUPFAM" id="SSF55821">
    <property type="entry name" value="YrdC/RibB"/>
    <property type="match status" value="1"/>
</dbReference>
<evidence type="ECO:0000256" key="8">
    <source>
        <dbReference type="ARBA" id="ARBA00023211"/>
    </source>
</evidence>
<dbReference type="HAMAP" id="MF_00180">
    <property type="entry name" value="RibB"/>
    <property type="match status" value="1"/>
</dbReference>
<evidence type="ECO:0000256" key="5">
    <source>
        <dbReference type="ARBA" id="ARBA00022619"/>
    </source>
</evidence>
<dbReference type="Pfam" id="PF00926">
    <property type="entry name" value="DHBP_synthase"/>
    <property type="match status" value="1"/>
</dbReference>
<sequence length="369" mass="40302">MATLSRSSSASSIPETEIASKIVSTINEALETIRAGGFVVVMDNEDRENEGDLIGAAEFATEERVAFMLRHSTGIVCVPALSDRINALQLPLMVADNTEVHKCKFTVTVDVKDGNSTGVSAADRARTIRALADPAVTTSDFTRPGHVFPLLAQSGGVMVRAGHTEAATDLTRLAGVVPVGYICEMNDENGQMLRRQQLHEFARKFTVPLITISDLIRYRSCTETLVQRLETTEPDVATPIGHFTSVEYKSLVQEDQTYHALVFGDVQDQTDVPVFLVDDGFVASLHAQWAQQHVASHGYGMLIYMHGSARLLQISGELMARQSIFGMAMQIVRELKVRSVRLLVTTETSFDPHGFGVEVTASEFLATSL</sequence>
<dbReference type="InterPro" id="IPR000422">
    <property type="entry name" value="DHBP_synthase_RibB"/>
</dbReference>
<dbReference type="EMBL" id="CAKLBY020000118">
    <property type="protein sequence ID" value="CAK7927950.1"/>
    <property type="molecule type" value="Genomic_DNA"/>
</dbReference>
<dbReference type="SUPFAM" id="SSF142695">
    <property type="entry name" value="RibA-like"/>
    <property type="match status" value="1"/>
</dbReference>
<keyword evidence="8" id="KW-0464">Manganese</keyword>
<evidence type="ECO:0000256" key="1">
    <source>
        <dbReference type="ARBA" id="ARBA00001936"/>
    </source>
</evidence>
<evidence type="ECO:0000256" key="9">
    <source>
        <dbReference type="ARBA" id="ARBA00023239"/>
    </source>
</evidence>
<dbReference type="NCBIfam" id="TIGR00506">
    <property type="entry name" value="ribB"/>
    <property type="match status" value="1"/>
</dbReference>
<dbReference type="PIRSF" id="PIRSF001259">
    <property type="entry name" value="RibA"/>
    <property type="match status" value="1"/>
</dbReference>
<evidence type="ECO:0000256" key="2">
    <source>
        <dbReference type="ARBA" id="ARBA00001946"/>
    </source>
</evidence>
<dbReference type="GO" id="GO:0009231">
    <property type="term" value="P:riboflavin biosynthetic process"/>
    <property type="evidence" value="ECO:0007669"/>
    <property type="project" value="UniProtKB-KW"/>
</dbReference>
<dbReference type="GO" id="GO:0046872">
    <property type="term" value="F:metal ion binding"/>
    <property type="evidence" value="ECO:0007669"/>
    <property type="project" value="UniProtKB-KW"/>
</dbReference>
<evidence type="ECO:0000313" key="11">
    <source>
        <dbReference type="Proteomes" id="UP001162060"/>
    </source>
</evidence>
<protein>
    <recommendedName>
        <fullName evidence="4">3,4-dihydroxy-2-butanone-4-phosphate synthase</fullName>
        <ecNumber evidence="4">4.1.99.12</ecNumber>
    </recommendedName>
</protein>
<comment type="cofactor">
    <cofactor evidence="1">
        <name>Mn(2+)</name>
        <dbReference type="ChEBI" id="CHEBI:29035"/>
    </cofactor>
</comment>
<name>A0AAV1U0A8_9STRA</name>
<comment type="caution">
    <text evidence="10">The sequence shown here is derived from an EMBL/GenBank/DDBJ whole genome shotgun (WGS) entry which is preliminary data.</text>
</comment>
<accession>A0AAV1U0A8</accession>
<evidence type="ECO:0000313" key="10">
    <source>
        <dbReference type="EMBL" id="CAK7927950.1"/>
    </source>
</evidence>
<dbReference type="Proteomes" id="UP001162060">
    <property type="component" value="Unassembled WGS sequence"/>
</dbReference>
<dbReference type="InterPro" id="IPR017945">
    <property type="entry name" value="DHBP_synth_RibB-like_a/b_dom"/>
</dbReference>
<keyword evidence="7" id="KW-0460">Magnesium</keyword>
<dbReference type="GO" id="GO:0005829">
    <property type="term" value="C:cytosol"/>
    <property type="evidence" value="ECO:0007669"/>
    <property type="project" value="TreeGrafter"/>
</dbReference>
<keyword evidence="5" id="KW-0686">Riboflavin biosynthesis</keyword>
<proteinExistence type="inferred from homology"/>
<evidence type="ECO:0000256" key="6">
    <source>
        <dbReference type="ARBA" id="ARBA00022723"/>
    </source>
</evidence>
<organism evidence="10 11">
    <name type="scientific">Peronospora matthiolae</name>
    <dbReference type="NCBI Taxonomy" id="2874970"/>
    <lineage>
        <taxon>Eukaryota</taxon>
        <taxon>Sar</taxon>
        <taxon>Stramenopiles</taxon>
        <taxon>Oomycota</taxon>
        <taxon>Peronosporomycetes</taxon>
        <taxon>Peronosporales</taxon>
        <taxon>Peronosporaceae</taxon>
        <taxon>Peronospora</taxon>
    </lineage>
</organism>
<comment type="pathway">
    <text evidence="3">Cofactor biosynthesis; riboflavin biosynthesis; 2-hydroxy-3-oxobutyl phosphate from D-ribulose 5-phosphate: step 1/1.</text>
</comment>
<dbReference type="PANTHER" id="PTHR21327">
    <property type="entry name" value="GTP CYCLOHYDROLASE II-RELATED"/>
    <property type="match status" value="1"/>
</dbReference>
<keyword evidence="9" id="KW-0456">Lyase</keyword>
<evidence type="ECO:0000256" key="7">
    <source>
        <dbReference type="ARBA" id="ARBA00022842"/>
    </source>
</evidence>
<evidence type="ECO:0000256" key="4">
    <source>
        <dbReference type="ARBA" id="ARBA00012153"/>
    </source>
</evidence>
<dbReference type="AlphaFoldDB" id="A0AAV1U0A8"/>